<feature type="transmembrane region" description="Helical" evidence="7">
    <location>
        <begin position="256"/>
        <end position="282"/>
    </location>
</feature>
<reference evidence="10" key="1">
    <citation type="journal article" date="2014" name="Int. J. Syst. Evol. Microbiol.">
        <title>Complete genome sequence of Corynebacterium casei LMG S-19264T (=DSM 44701T), isolated from a smear-ripened cheese.</title>
        <authorList>
            <consortium name="US DOE Joint Genome Institute (JGI-PGF)"/>
            <person name="Walter F."/>
            <person name="Albersmeier A."/>
            <person name="Kalinowski J."/>
            <person name="Ruckert C."/>
        </authorList>
    </citation>
    <scope>NUCLEOTIDE SEQUENCE</scope>
    <source>
        <strain evidence="10">JCM 13064</strain>
    </source>
</reference>
<keyword evidence="11" id="KW-1185">Reference proteome</keyword>
<evidence type="ECO:0000259" key="9">
    <source>
        <dbReference type="PROSITE" id="PS50928"/>
    </source>
</evidence>
<protein>
    <submittedName>
        <fullName evidence="10">Sugar ABC transporter permease</fullName>
    </submittedName>
</protein>
<evidence type="ECO:0000256" key="1">
    <source>
        <dbReference type="ARBA" id="ARBA00004651"/>
    </source>
</evidence>
<evidence type="ECO:0000256" key="5">
    <source>
        <dbReference type="ARBA" id="ARBA00022989"/>
    </source>
</evidence>
<dbReference type="InterPro" id="IPR000515">
    <property type="entry name" value="MetI-like"/>
</dbReference>
<evidence type="ECO:0000256" key="2">
    <source>
        <dbReference type="ARBA" id="ARBA00022448"/>
    </source>
</evidence>
<comment type="subcellular location">
    <subcellularLocation>
        <location evidence="1 7">Cell membrane</location>
        <topology evidence="1 7">Multi-pass membrane protein</topology>
    </subcellularLocation>
</comment>
<keyword evidence="2 7" id="KW-0813">Transport</keyword>
<feature type="domain" description="ABC transmembrane type-1" evidence="9">
    <location>
        <begin position="110"/>
        <end position="331"/>
    </location>
</feature>
<dbReference type="PROSITE" id="PS50928">
    <property type="entry name" value="ABC_TM1"/>
    <property type="match status" value="1"/>
</dbReference>
<keyword evidence="6 7" id="KW-0472">Membrane</keyword>
<accession>A0A917RFM5</accession>
<feature type="transmembrane region" description="Helical" evidence="7">
    <location>
        <begin position="114"/>
        <end position="138"/>
    </location>
</feature>
<evidence type="ECO:0000313" key="11">
    <source>
        <dbReference type="Proteomes" id="UP000645217"/>
    </source>
</evidence>
<evidence type="ECO:0000256" key="4">
    <source>
        <dbReference type="ARBA" id="ARBA00022692"/>
    </source>
</evidence>
<dbReference type="SUPFAM" id="SSF161098">
    <property type="entry name" value="MetI-like"/>
    <property type="match status" value="1"/>
</dbReference>
<dbReference type="InterPro" id="IPR035906">
    <property type="entry name" value="MetI-like_sf"/>
</dbReference>
<dbReference type="CDD" id="cd06261">
    <property type="entry name" value="TM_PBP2"/>
    <property type="match status" value="1"/>
</dbReference>
<evidence type="ECO:0000256" key="8">
    <source>
        <dbReference type="SAM" id="MobiDB-lite"/>
    </source>
</evidence>
<dbReference type="PANTHER" id="PTHR30193">
    <property type="entry name" value="ABC TRANSPORTER PERMEASE PROTEIN"/>
    <property type="match status" value="1"/>
</dbReference>
<feature type="compositionally biased region" description="Low complexity" evidence="8">
    <location>
        <begin position="26"/>
        <end position="36"/>
    </location>
</feature>
<evidence type="ECO:0000256" key="6">
    <source>
        <dbReference type="ARBA" id="ARBA00023136"/>
    </source>
</evidence>
<name>A0A917RFM5_9ACTN</name>
<dbReference type="GO" id="GO:0055085">
    <property type="term" value="P:transmembrane transport"/>
    <property type="evidence" value="ECO:0007669"/>
    <property type="project" value="InterPro"/>
</dbReference>
<feature type="transmembrane region" description="Helical" evidence="7">
    <location>
        <begin position="150"/>
        <end position="174"/>
    </location>
</feature>
<feature type="transmembrane region" description="Helical" evidence="7">
    <location>
        <begin position="310"/>
        <end position="332"/>
    </location>
</feature>
<keyword evidence="3" id="KW-1003">Cell membrane</keyword>
<proteinExistence type="inferred from homology"/>
<comment type="caution">
    <text evidence="10">The sequence shown here is derived from an EMBL/GenBank/DDBJ whole genome shotgun (WGS) entry which is preliminary data.</text>
</comment>
<feature type="region of interest" description="Disordered" evidence="8">
    <location>
        <begin position="1"/>
        <end position="36"/>
    </location>
</feature>
<feature type="transmembrane region" description="Helical" evidence="7">
    <location>
        <begin position="51"/>
        <end position="72"/>
    </location>
</feature>
<dbReference type="Proteomes" id="UP000645217">
    <property type="component" value="Unassembled WGS sequence"/>
</dbReference>
<dbReference type="Pfam" id="PF00528">
    <property type="entry name" value="BPD_transp_1"/>
    <property type="match status" value="1"/>
</dbReference>
<sequence length="342" mass="36938">MPERDAREPVTGRTPVLAGAGEKGRNAMARPAAGGRRSAAPRRIDAARARFIAGFLAAPVLLYAVYVIAPYAQAFSIALTDWRGVSASPRFVGLENFRRLAGDSVFWTAVGHNALLLVLLPLLTIAIALSFAFLLNAGGANGGGVAGSRFYRVVFFFPQVLAVAIVAVLFQQVFRPDGSGMLNAPLIALGLEPVGFLSDPGVAFWSILGVLVWQAVGFYVVLFSAGMASIPREMYEAARIDGAGPGRLFFRITLPLLWDTVQVGWIYLGIAALDVFAVVWVMTPERGGPDHSTTVMAAEIYRNAFQYFRFGYASAMGVVLFFFTVAFAAAALRLSRRERVEY</sequence>
<dbReference type="Gene3D" id="1.10.3720.10">
    <property type="entry name" value="MetI-like"/>
    <property type="match status" value="1"/>
</dbReference>
<evidence type="ECO:0000256" key="7">
    <source>
        <dbReference type="RuleBase" id="RU363032"/>
    </source>
</evidence>
<dbReference type="InterPro" id="IPR051393">
    <property type="entry name" value="ABC_transporter_permease"/>
</dbReference>
<comment type="similarity">
    <text evidence="7">Belongs to the binding-protein-dependent transport system permease family.</text>
</comment>
<dbReference type="GO" id="GO:0005886">
    <property type="term" value="C:plasma membrane"/>
    <property type="evidence" value="ECO:0007669"/>
    <property type="project" value="UniProtKB-SubCell"/>
</dbReference>
<reference evidence="10" key="2">
    <citation type="submission" date="2020-09" db="EMBL/GenBank/DDBJ databases">
        <authorList>
            <person name="Sun Q."/>
            <person name="Ohkuma M."/>
        </authorList>
    </citation>
    <scope>NUCLEOTIDE SEQUENCE</scope>
    <source>
        <strain evidence="10">JCM 13064</strain>
    </source>
</reference>
<keyword evidence="5 7" id="KW-1133">Transmembrane helix</keyword>
<evidence type="ECO:0000256" key="3">
    <source>
        <dbReference type="ARBA" id="ARBA00022475"/>
    </source>
</evidence>
<evidence type="ECO:0000313" key="10">
    <source>
        <dbReference type="EMBL" id="GGL05762.1"/>
    </source>
</evidence>
<feature type="transmembrane region" description="Helical" evidence="7">
    <location>
        <begin position="202"/>
        <end position="225"/>
    </location>
</feature>
<gene>
    <name evidence="10" type="ORF">GCM10007964_54990</name>
</gene>
<dbReference type="PANTHER" id="PTHR30193:SF41">
    <property type="entry name" value="DIACETYLCHITOBIOSE UPTAKE SYSTEM PERMEASE PROTEIN NGCF"/>
    <property type="match status" value="1"/>
</dbReference>
<dbReference type="RefSeq" id="WP_229691515.1">
    <property type="nucleotide sequence ID" value="NZ_BMNT01000034.1"/>
</dbReference>
<keyword evidence="4 7" id="KW-0812">Transmembrane</keyword>
<organism evidence="10 11">
    <name type="scientific">Sphaerisporangium melleum</name>
    <dbReference type="NCBI Taxonomy" id="321316"/>
    <lineage>
        <taxon>Bacteria</taxon>
        <taxon>Bacillati</taxon>
        <taxon>Actinomycetota</taxon>
        <taxon>Actinomycetes</taxon>
        <taxon>Streptosporangiales</taxon>
        <taxon>Streptosporangiaceae</taxon>
        <taxon>Sphaerisporangium</taxon>
    </lineage>
</organism>
<dbReference type="AlphaFoldDB" id="A0A917RFM5"/>
<dbReference type="EMBL" id="BMNT01000034">
    <property type="protein sequence ID" value="GGL05762.1"/>
    <property type="molecule type" value="Genomic_DNA"/>
</dbReference>
<feature type="compositionally biased region" description="Basic and acidic residues" evidence="8">
    <location>
        <begin position="1"/>
        <end position="10"/>
    </location>
</feature>